<sequence length="165" mass="18634">MKLLSPTQSLTIVKTSNSGTWNEFEMTMNTKEAKPKCRSAQSAALIKDVWCVIQTTRVDIRIELLMARVTTDGAIFTTVEHVSMAIPGAVLYVKLEEKLLDNSDPLAHILQLAELRIQNIISIIDEIQRSIPRAGFSGWNKWVLANTERILKQAVLQRGLEQCQW</sequence>
<dbReference type="EMBL" id="UYRU01044640">
    <property type="protein sequence ID" value="VDK87285.1"/>
    <property type="molecule type" value="Genomic_DNA"/>
</dbReference>
<proteinExistence type="predicted"/>
<organism evidence="1 2">
    <name type="scientific">Dibothriocephalus latus</name>
    <name type="common">Fish tapeworm</name>
    <name type="synonym">Diphyllobothrium latum</name>
    <dbReference type="NCBI Taxonomy" id="60516"/>
    <lineage>
        <taxon>Eukaryota</taxon>
        <taxon>Metazoa</taxon>
        <taxon>Spiralia</taxon>
        <taxon>Lophotrochozoa</taxon>
        <taxon>Platyhelminthes</taxon>
        <taxon>Cestoda</taxon>
        <taxon>Eucestoda</taxon>
        <taxon>Diphyllobothriidea</taxon>
        <taxon>Diphyllobothriidae</taxon>
        <taxon>Dibothriocephalus</taxon>
    </lineage>
</organism>
<dbReference type="AlphaFoldDB" id="A0A3P6U058"/>
<dbReference type="Proteomes" id="UP000281553">
    <property type="component" value="Unassembled WGS sequence"/>
</dbReference>
<name>A0A3P6U058_DIBLA</name>
<accession>A0A3P6U058</accession>
<keyword evidence="2" id="KW-1185">Reference proteome</keyword>
<reference evidence="1 2" key="1">
    <citation type="submission" date="2018-11" db="EMBL/GenBank/DDBJ databases">
        <authorList>
            <consortium name="Pathogen Informatics"/>
        </authorList>
    </citation>
    <scope>NUCLEOTIDE SEQUENCE [LARGE SCALE GENOMIC DNA]</scope>
</reference>
<evidence type="ECO:0000313" key="2">
    <source>
        <dbReference type="Proteomes" id="UP000281553"/>
    </source>
</evidence>
<gene>
    <name evidence="1" type="ORF">DILT_LOCUS4000</name>
</gene>
<evidence type="ECO:0000313" key="1">
    <source>
        <dbReference type="EMBL" id="VDK87285.1"/>
    </source>
</evidence>
<protein>
    <submittedName>
        <fullName evidence="1">Uncharacterized protein</fullName>
    </submittedName>
</protein>